<name>A0A1B6D3H3_9HEMI</name>
<accession>A0A1B6D3H3</accession>
<evidence type="ECO:0000256" key="1">
    <source>
        <dbReference type="SAM" id="Coils"/>
    </source>
</evidence>
<keyword evidence="1" id="KW-0175">Coiled coil</keyword>
<evidence type="ECO:0000313" key="2">
    <source>
        <dbReference type="EMBL" id="JAS20193.1"/>
    </source>
</evidence>
<dbReference type="AlphaFoldDB" id="A0A1B6D3H3"/>
<protein>
    <submittedName>
        <fullName evidence="2">Uncharacterized protein</fullName>
    </submittedName>
</protein>
<feature type="coiled-coil region" evidence="1">
    <location>
        <begin position="84"/>
        <end position="115"/>
    </location>
</feature>
<feature type="coiled-coil region" evidence="1">
    <location>
        <begin position="195"/>
        <end position="222"/>
    </location>
</feature>
<gene>
    <name evidence="2" type="ORF">g.2827</name>
</gene>
<organism evidence="2">
    <name type="scientific">Clastoptera arizonana</name>
    <name type="common">Arizona spittle bug</name>
    <dbReference type="NCBI Taxonomy" id="38151"/>
    <lineage>
        <taxon>Eukaryota</taxon>
        <taxon>Metazoa</taxon>
        <taxon>Ecdysozoa</taxon>
        <taxon>Arthropoda</taxon>
        <taxon>Hexapoda</taxon>
        <taxon>Insecta</taxon>
        <taxon>Pterygota</taxon>
        <taxon>Neoptera</taxon>
        <taxon>Paraneoptera</taxon>
        <taxon>Hemiptera</taxon>
        <taxon>Auchenorrhyncha</taxon>
        <taxon>Cercopoidea</taxon>
        <taxon>Clastopteridae</taxon>
        <taxon>Clastoptera</taxon>
    </lineage>
</organism>
<proteinExistence type="predicted"/>
<dbReference type="EMBL" id="GEDC01017105">
    <property type="protein sequence ID" value="JAS20193.1"/>
    <property type="molecule type" value="Transcribed_RNA"/>
</dbReference>
<reference evidence="2" key="1">
    <citation type="submission" date="2015-12" db="EMBL/GenBank/DDBJ databases">
        <title>De novo transcriptome assembly of four potential Pierce s Disease insect vectors from Arizona vineyards.</title>
        <authorList>
            <person name="Tassone E.E."/>
        </authorList>
    </citation>
    <scope>NUCLEOTIDE SEQUENCE</scope>
</reference>
<sequence length="224" mass="26014">MSETRDVGSMKKTIGAVCEKIQNMETIINKTKAIDDLSKKTNNHKLMDIEAEKNQQYRLSTLIDSQRGFVEGLHQLQQNVIHKVENLRESNTEIKELLQQEKSETTYNLNSYEEKMADLVEKFCEVQNQNSSHDLMDGIVNLKQELKSNQDGLKSFRKDLEEFSSKYLNDFPANEDFKTASFVFNSIHNDISLETKKLSMDMDKLNNMLQNYKQELVLLKSQYA</sequence>